<protein>
    <submittedName>
        <fullName evidence="1">Uncharacterized protein</fullName>
    </submittedName>
</protein>
<comment type="caution">
    <text evidence="1">The sequence shown here is derived from an EMBL/GenBank/DDBJ whole genome shotgun (WGS) entry which is preliminary data.</text>
</comment>
<accession>A0ABV4TFG4</accession>
<name>A0ABV4TFG4_9FLAO</name>
<evidence type="ECO:0000313" key="2">
    <source>
        <dbReference type="Proteomes" id="UP001574170"/>
    </source>
</evidence>
<dbReference type="RefSeq" id="WP_373389939.1">
    <property type="nucleotide sequence ID" value="NZ_JBCFQJ010000001.1"/>
</dbReference>
<keyword evidence="2" id="KW-1185">Reference proteome</keyword>
<sequence>MNYQVVIKNIETVNEVEGYWSDEDFIQLLEKFNYPDGATAEKKNLPELLEMAISDYEPNEAAEIVLTYKLSEELNEGQIQQISHNMLIDKVCEEYPEIHLQGTMYHVNQLLFKAYNGKFPNAKASVVQFSMKPIYEDAVKILTKENVLKLLNNGLSDRNLIKRLFEDQMSQNIPFPEAEGIVWELNTADNKNYTLVTSENWLNKEDFTQFEFESVLEEIEEEV</sequence>
<dbReference type="EMBL" id="JBCFQK010000001">
    <property type="protein sequence ID" value="MFA9192861.1"/>
    <property type="molecule type" value="Genomic_DNA"/>
</dbReference>
<reference evidence="1 2" key="1">
    <citation type="submission" date="2024-04" db="EMBL/GenBank/DDBJ databases">
        <title>New Clade of Flavobacterium.</title>
        <authorList>
            <person name="Matos L."/>
            <person name="Proenca D.N."/>
            <person name="Fransisco R.M."/>
            <person name="Chung A.P."/>
            <person name="Maccario L."/>
            <person name="Sorensen S.J."/>
            <person name="Morais P.V."/>
        </authorList>
    </citation>
    <scope>NUCLEOTIDE SEQUENCE [LARGE SCALE GENOMIC DNA]</scope>
    <source>
        <strain evidence="1 2">FBOR7N2.3</strain>
    </source>
</reference>
<evidence type="ECO:0000313" key="1">
    <source>
        <dbReference type="EMBL" id="MFA9192861.1"/>
    </source>
</evidence>
<dbReference type="Proteomes" id="UP001574170">
    <property type="component" value="Unassembled WGS sequence"/>
</dbReference>
<organism evidence="1 2">
    <name type="scientific">Flavobacterium magnesitis</name>
    <dbReference type="NCBI Taxonomy" id="3138077"/>
    <lineage>
        <taxon>Bacteria</taxon>
        <taxon>Pseudomonadati</taxon>
        <taxon>Bacteroidota</taxon>
        <taxon>Flavobacteriia</taxon>
        <taxon>Flavobacteriales</taxon>
        <taxon>Flavobacteriaceae</taxon>
        <taxon>Flavobacterium</taxon>
    </lineage>
</organism>
<proteinExistence type="predicted"/>
<gene>
    <name evidence="1" type="ORF">AAGV33_00475</name>
</gene>